<dbReference type="RefSeq" id="XP_025525005.1">
    <property type="nucleotide sequence ID" value="XM_025670774.1"/>
</dbReference>
<evidence type="ECO:0000313" key="1">
    <source>
        <dbReference type="EMBL" id="RAH79111.1"/>
    </source>
</evidence>
<organism evidence="1 2">
    <name type="scientific">Aspergillus japonicus CBS 114.51</name>
    <dbReference type="NCBI Taxonomy" id="1448312"/>
    <lineage>
        <taxon>Eukaryota</taxon>
        <taxon>Fungi</taxon>
        <taxon>Dikarya</taxon>
        <taxon>Ascomycota</taxon>
        <taxon>Pezizomycotina</taxon>
        <taxon>Eurotiomycetes</taxon>
        <taxon>Eurotiomycetidae</taxon>
        <taxon>Eurotiales</taxon>
        <taxon>Aspergillaceae</taxon>
        <taxon>Aspergillus</taxon>
        <taxon>Aspergillus subgen. Circumdati</taxon>
    </lineage>
</organism>
<dbReference type="EMBL" id="KZ824818">
    <property type="protein sequence ID" value="RAH79111.1"/>
    <property type="molecule type" value="Genomic_DNA"/>
</dbReference>
<sequence length="455" mass="51628">MDTFRHVPRESLVEIVKTAANWVTLEDLIVDSTQLTPLFEPGDEPYSQPDPKAMALVKHIPQHNSVMSYDLERYSKVCIELRGPIPDTGLCDFVDGTGFNLVSAERHRLSMSTATRASLRAVVSLAANIQRLACMCLTTLRGRLQAMLPRYFEDIRHMPSLVPCKLRDMGAFSWIEEFRVYRALWHLQAFSDLWVVADQLDWTDGWFLSLQREHAAWSGLLGQEEGFIEEDDTEWDILCKDVAAWEEICEVSECLASLYAGTTDLCTTELPQACCEDTGRFFFDWSGIERKHRIHGNHDIILVKRLPDASRCPGGPFAVWSPPAQPREGEPSHELWGQSRQNTVHHEVLDFVYAWRLLQADGAPEASYNIPPEPFRALGMGLWDYWRLFELGLHDVWPAGGSTALTTPDGDTRVWPHCRPVNLFLSNCAHKWHLLLQAWEAHNPAVVAVVAVVEV</sequence>
<keyword evidence="2" id="KW-1185">Reference proteome</keyword>
<gene>
    <name evidence="1" type="ORF">BO86DRAFT_381562</name>
</gene>
<evidence type="ECO:0000313" key="2">
    <source>
        <dbReference type="Proteomes" id="UP000249497"/>
    </source>
</evidence>
<protein>
    <submittedName>
        <fullName evidence="1">Uncharacterized protein</fullName>
    </submittedName>
</protein>
<dbReference type="GeneID" id="37174466"/>
<accession>A0A8T8WTI4</accession>
<reference evidence="1 2" key="1">
    <citation type="submission" date="2018-02" db="EMBL/GenBank/DDBJ databases">
        <title>The genomes of Aspergillus section Nigri reveals drivers in fungal speciation.</title>
        <authorList>
            <consortium name="DOE Joint Genome Institute"/>
            <person name="Vesth T.C."/>
            <person name="Nybo J."/>
            <person name="Theobald S."/>
            <person name="Brandl J."/>
            <person name="Frisvad J.C."/>
            <person name="Nielsen K.F."/>
            <person name="Lyhne E.K."/>
            <person name="Kogle M.E."/>
            <person name="Kuo A."/>
            <person name="Riley R."/>
            <person name="Clum A."/>
            <person name="Nolan M."/>
            <person name="Lipzen A."/>
            <person name="Salamov A."/>
            <person name="Henrissat B."/>
            <person name="Wiebenga A."/>
            <person name="De vries R.P."/>
            <person name="Grigoriev I.V."/>
            <person name="Mortensen U.H."/>
            <person name="Andersen M.R."/>
            <person name="Baker S.E."/>
        </authorList>
    </citation>
    <scope>NUCLEOTIDE SEQUENCE [LARGE SCALE GENOMIC DNA]</scope>
    <source>
        <strain evidence="1 2">CBS 114.51</strain>
    </source>
</reference>
<dbReference type="OrthoDB" id="4358152at2759"/>
<name>A0A8T8WTI4_ASPJA</name>
<proteinExistence type="predicted"/>
<dbReference type="Proteomes" id="UP000249497">
    <property type="component" value="Unassembled WGS sequence"/>
</dbReference>
<dbReference type="AlphaFoldDB" id="A0A8T8WTI4"/>